<gene>
    <name evidence="2" type="ORF">LCGC14_0890690</name>
</gene>
<protein>
    <submittedName>
        <fullName evidence="2">Uncharacterized protein</fullName>
    </submittedName>
</protein>
<keyword evidence="1" id="KW-1133">Transmembrane helix</keyword>
<sequence length="34" mass="3448">MVELLGTILIGGGLFAFGFWIGVIVIVGILSKGG</sequence>
<feature type="transmembrane region" description="Helical" evidence="1">
    <location>
        <begin position="6"/>
        <end position="30"/>
    </location>
</feature>
<evidence type="ECO:0000313" key="2">
    <source>
        <dbReference type="EMBL" id="KKN24867.1"/>
    </source>
</evidence>
<evidence type="ECO:0000256" key="1">
    <source>
        <dbReference type="SAM" id="Phobius"/>
    </source>
</evidence>
<proteinExistence type="predicted"/>
<organism evidence="2">
    <name type="scientific">marine sediment metagenome</name>
    <dbReference type="NCBI Taxonomy" id="412755"/>
    <lineage>
        <taxon>unclassified sequences</taxon>
        <taxon>metagenomes</taxon>
        <taxon>ecological metagenomes</taxon>
    </lineage>
</organism>
<dbReference type="EMBL" id="LAZR01002850">
    <property type="protein sequence ID" value="KKN24867.1"/>
    <property type="molecule type" value="Genomic_DNA"/>
</dbReference>
<comment type="caution">
    <text evidence="2">The sequence shown here is derived from an EMBL/GenBank/DDBJ whole genome shotgun (WGS) entry which is preliminary data.</text>
</comment>
<keyword evidence="1" id="KW-0812">Transmembrane</keyword>
<accession>A0A0F9PK77</accession>
<name>A0A0F9PK77_9ZZZZ</name>
<reference evidence="2" key="1">
    <citation type="journal article" date="2015" name="Nature">
        <title>Complex archaea that bridge the gap between prokaryotes and eukaryotes.</title>
        <authorList>
            <person name="Spang A."/>
            <person name="Saw J.H."/>
            <person name="Jorgensen S.L."/>
            <person name="Zaremba-Niedzwiedzka K."/>
            <person name="Martijn J."/>
            <person name="Lind A.E."/>
            <person name="van Eijk R."/>
            <person name="Schleper C."/>
            <person name="Guy L."/>
            <person name="Ettema T.J."/>
        </authorList>
    </citation>
    <scope>NUCLEOTIDE SEQUENCE</scope>
</reference>
<dbReference type="AlphaFoldDB" id="A0A0F9PK77"/>
<keyword evidence="1" id="KW-0472">Membrane</keyword>